<reference evidence="2" key="1">
    <citation type="submission" date="2013-05" db="EMBL/GenBank/DDBJ databases">
        <title>Draft genome sequences of six wheat associated Fusarium spp. isolates.</title>
        <authorList>
            <person name="Moolhuijzen P.M."/>
            <person name="Manners J.M."/>
            <person name="Wilcox S."/>
            <person name="Bellgard M.I."/>
            <person name="Gardiner D.M."/>
        </authorList>
    </citation>
    <scope>NUCLEOTIDE SEQUENCE</scope>
    <source>
        <strain evidence="2">CS3069</strain>
    </source>
</reference>
<sequence length="412" mass="44384">MLEARTAVSGATGRNGGHLVSDSDALFPALVKAIGVERAVETVRFSEANIRRLKELLSSLGPEEREAVEYREVVSATSFTDQATFEDAVQSLRDFLKAVPEGDIKYNVFSKEEATRIFNFTNTAGATVQTGVAALWPYRLLTAVLASLRKDFEDRFGLETNTPVLSVDATAGNYIVNTARGSIRARQIIHCTNGYSAHLTPGLVGSLYPLRGTMSTQKLGPNFLHAGDRMSWSQESHGTYDGKTGHAHLGLYYAQQNAKTGVMFLGGESQNLRTLISSDDSSVADDARATLTSAAPKIWKDAAPAKPSEVWSGIMGFTADGMPIVGKLPQSLTGRPGNFEWIAAGFNGHGMDKCWLSGEAIARMVLGEHEVAGFPKAYLVTDERIKTWSPEAAAETLMDQIIHGGTPPGSKL</sequence>
<dbReference type="GO" id="GO:0005737">
    <property type="term" value="C:cytoplasm"/>
    <property type="evidence" value="ECO:0007669"/>
    <property type="project" value="TreeGrafter"/>
</dbReference>
<dbReference type="InterPro" id="IPR036188">
    <property type="entry name" value="FAD/NAD-bd_sf"/>
</dbReference>
<dbReference type="PANTHER" id="PTHR13847">
    <property type="entry name" value="SARCOSINE DEHYDROGENASE-RELATED"/>
    <property type="match status" value="1"/>
</dbReference>
<dbReference type="Pfam" id="PF01266">
    <property type="entry name" value="DAO"/>
    <property type="match status" value="1"/>
</dbReference>
<organism evidence="2">
    <name type="scientific">Fusarium clavum</name>
    <dbReference type="NCBI Taxonomy" id="2594811"/>
    <lineage>
        <taxon>Eukaryota</taxon>
        <taxon>Fungi</taxon>
        <taxon>Dikarya</taxon>
        <taxon>Ascomycota</taxon>
        <taxon>Pezizomycotina</taxon>
        <taxon>Sordariomycetes</taxon>
        <taxon>Hypocreomycetidae</taxon>
        <taxon>Hypocreales</taxon>
        <taxon>Nectriaceae</taxon>
        <taxon>Fusarium</taxon>
        <taxon>Fusarium incarnatum-equiseti species complex</taxon>
    </lineage>
</organism>
<accession>A0A090MHB5</accession>
<dbReference type="Gene3D" id="3.30.9.10">
    <property type="entry name" value="D-Amino Acid Oxidase, subunit A, domain 2"/>
    <property type="match status" value="1"/>
</dbReference>
<dbReference type="PANTHER" id="PTHR13847:SF213">
    <property type="entry name" value="DEPENDENT OXIDOREDUCTASE, PUTATIVE-RELATED"/>
    <property type="match status" value="1"/>
</dbReference>
<evidence type="ECO:0000259" key="1">
    <source>
        <dbReference type="Pfam" id="PF01266"/>
    </source>
</evidence>
<proteinExistence type="predicted"/>
<comment type="caution">
    <text evidence="2">The sequence shown here is derived from an EMBL/GenBank/DDBJ whole genome shotgun (WGS) entry which is preliminary data.</text>
</comment>
<evidence type="ECO:0000313" key="2">
    <source>
        <dbReference type="EMBL" id="CEG05070.1"/>
    </source>
</evidence>
<dbReference type="InterPro" id="IPR006076">
    <property type="entry name" value="FAD-dep_OxRdtase"/>
</dbReference>
<dbReference type="Gene3D" id="3.50.50.60">
    <property type="entry name" value="FAD/NAD(P)-binding domain"/>
    <property type="match status" value="1"/>
</dbReference>
<name>A0A090MHB5_9HYPO</name>
<dbReference type="EMBL" id="CBMI010002824">
    <property type="protein sequence ID" value="CEG05070.1"/>
    <property type="molecule type" value="Genomic_DNA"/>
</dbReference>
<gene>
    <name evidence="2" type="ORF">BN850_0091910</name>
</gene>
<feature type="domain" description="FAD dependent oxidoreductase" evidence="1">
    <location>
        <begin position="2"/>
        <end position="364"/>
    </location>
</feature>
<protein>
    <submittedName>
        <fullName evidence="2">WGS project CBMI000000000 data, contig CS3069_c002826</fullName>
    </submittedName>
</protein>
<dbReference type="AlphaFoldDB" id="A0A090MHB5"/>
<dbReference type="SUPFAM" id="SSF51905">
    <property type="entry name" value="FAD/NAD(P)-binding domain"/>
    <property type="match status" value="1"/>
</dbReference>